<gene>
    <name evidence="1" type="ORF">SAMN05444065_117100</name>
</gene>
<dbReference type="AlphaFoldDB" id="A0AB38BYW7"/>
<organism evidence="1 2">
    <name type="scientific">Pseudomonas syringae</name>
    <dbReference type="NCBI Taxonomy" id="317"/>
    <lineage>
        <taxon>Bacteria</taxon>
        <taxon>Pseudomonadati</taxon>
        <taxon>Pseudomonadota</taxon>
        <taxon>Gammaproteobacteria</taxon>
        <taxon>Pseudomonadales</taxon>
        <taxon>Pseudomonadaceae</taxon>
        <taxon>Pseudomonas</taxon>
    </lineage>
</organism>
<accession>A0AB38BYW7</accession>
<evidence type="ECO:0000313" key="1">
    <source>
        <dbReference type="EMBL" id="SFO42080.1"/>
    </source>
</evidence>
<dbReference type="EMBL" id="FOVV01000017">
    <property type="protein sequence ID" value="SFO42080.1"/>
    <property type="molecule type" value="Genomic_DNA"/>
</dbReference>
<sequence length="48" mass="5721">MVERFFLDITVYLREVRFVNWKAGLKRSSHCEMHSPLATFGTPKEKTY</sequence>
<comment type="caution">
    <text evidence="1">The sequence shown here is derived from an EMBL/GenBank/DDBJ whole genome shotgun (WGS) entry which is preliminary data.</text>
</comment>
<protein>
    <submittedName>
        <fullName evidence="1">Uncharacterized protein</fullName>
    </submittedName>
</protein>
<dbReference type="Proteomes" id="UP000183083">
    <property type="component" value="Unassembled WGS sequence"/>
</dbReference>
<name>A0AB38BYW7_PSESX</name>
<evidence type="ECO:0000313" key="2">
    <source>
        <dbReference type="Proteomes" id="UP000183083"/>
    </source>
</evidence>
<reference evidence="1 2" key="1">
    <citation type="submission" date="2016-10" db="EMBL/GenBank/DDBJ databases">
        <authorList>
            <person name="Varghese N."/>
            <person name="Submissions S."/>
        </authorList>
    </citation>
    <scope>NUCLEOTIDE SEQUENCE [LARGE SCALE GENOMIC DNA]</scope>
    <source>
        <strain evidence="1 2">BS0292</strain>
    </source>
</reference>
<proteinExistence type="predicted"/>